<protein>
    <submittedName>
        <fullName evidence="5">Rad52/22 family double-strand break repair protein</fullName>
    </submittedName>
</protein>
<evidence type="ECO:0000256" key="3">
    <source>
        <dbReference type="ARBA" id="ARBA00023204"/>
    </source>
</evidence>
<gene>
    <name evidence="5" type="ORF">EDC14_1004135</name>
</gene>
<evidence type="ECO:0000256" key="4">
    <source>
        <dbReference type="SAM" id="MobiDB-lite"/>
    </source>
</evidence>
<evidence type="ECO:0000256" key="1">
    <source>
        <dbReference type="ARBA" id="ARBA00006638"/>
    </source>
</evidence>
<comment type="caution">
    <text evidence="5">The sequence shown here is derived from an EMBL/GenBank/DDBJ whole genome shotgun (WGS) entry which is preliminary data.</text>
</comment>
<name>A0A4V2QG24_HYDET</name>
<feature type="compositionally biased region" description="Low complexity" evidence="4">
    <location>
        <begin position="156"/>
        <end position="167"/>
    </location>
</feature>
<proteinExistence type="inferred from homology"/>
<dbReference type="InterPro" id="IPR041247">
    <property type="entry name" value="Rad52_fam"/>
</dbReference>
<feature type="region of interest" description="Disordered" evidence="4">
    <location>
        <begin position="139"/>
        <end position="170"/>
    </location>
</feature>
<dbReference type="AlphaFoldDB" id="A0A4V2QG24"/>
<evidence type="ECO:0000313" key="5">
    <source>
        <dbReference type="EMBL" id="TCL74197.1"/>
    </source>
</evidence>
<sequence>MKRLQEPFLPEEIEWRVGSTNKEKTKGLALAYVTNRAIQDRLDNLFGVSGWKNEFREWKNNSQLCGISIKFGDEWITKWDGADDSNMEAIKGGLSDAMKRAAYQWGIGRYLYKLPAIWCEIEAVGNSFRLKSTPKLPPWALPTGHKGTQSSELKESQTQPQTSGTQTDAPKYHCKSCNAEIPEKVYKYQNLGLCYKCQKNRKTA</sequence>
<dbReference type="Pfam" id="PF04098">
    <property type="entry name" value="Rad52_Rad22"/>
    <property type="match status" value="2"/>
</dbReference>
<dbReference type="OrthoDB" id="9805874at2"/>
<evidence type="ECO:0000313" key="6">
    <source>
        <dbReference type="Proteomes" id="UP000295008"/>
    </source>
</evidence>
<keyword evidence="6" id="KW-1185">Reference proteome</keyword>
<dbReference type="Proteomes" id="UP000295008">
    <property type="component" value="Unassembled WGS sequence"/>
</dbReference>
<reference evidence="5 6" key="1">
    <citation type="submission" date="2019-03" db="EMBL/GenBank/DDBJ databases">
        <title>Genomic Encyclopedia of Type Strains, Phase IV (KMG-IV): sequencing the most valuable type-strain genomes for metagenomic binning, comparative biology and taxonomic classification.</title>
        <authorList>
            <person name="Goeker M."/>
        </authorList>
    </citation>
    <scope>NUCLEOTIDE SEQUENCE [LARGE SCALE GENOMIC DNA]</scope>
    <source>
        <strain evidence="5 6">LX-B</strain>
    </source>
</reference>
<evidence type="ECO:0000256" key="2">
    <source>
        <dbReference type="ARBA" id="ARBA00022763"/>
    </source>
</evidence>
<keyword evidence="3" id="KW-0234">DNA repair</keyword>
<accession>A0A4V2QG24</accession>
<comment type="similarity">
    <text evidence="1">Belongs to the RAD52 family.</text>
</comment>
<keyword evidence="2" id="KW-0227">DNA damage</keyword>
<organism evidence="5 6">
    <name type="scientific">Hydrogenispora ethanolica</name>
    <dbReference type="NCBI Taxonomy" id="1082276"/>
    <lineage>
        <taxon>Bacteria</taxon>
        <taxon>Bacillati</taxon>
        <taxon>Bacillota</taxon>
        <taxon>Hydrogenispora</taxon>
    </lineage>
</organism>
<dbReference type="GO" id="GO:0006281">
    <property type="term" value="P:DNA repair"/>
    <property type="evidence" value="ECO:0007669"/>
    <property type="project" value="UniProtKB-KW"/>
</dbReference>
<dbReference type="EMBL" id="SLUN01000004">
    <property type="protein sequence ID" value="TCL74197.1"/>
    <property type="molecule type" value="Genomic_DNA"/>
</dbReference>